<name>A0A072VDV9_MEDTR</name>
<proteinExistence type="predicted"/>
<keyword evidence="3" id="KW-1185">Reference proteome</keyword>
<gene>
    <name evidence="1" type="ordered locus">MTR_2g105040</name>
</gene>
<dbReference type="EMBL" id="CM001218">
    <property type="protein sequence ID" value="KEH39638.1"/>
    <property type="molecule type" value="Genomic_DNA"/>
</dbReference>
<accession>A0A072VDV9</accession>
<reference evidence="1 3" key="1">
    <citation type="journal article" date="2011" name="Nature">
        <title>The Medicago genome provides insight into the evolution of rhizobial symbioses.</title>
        <authorList>
            <person name="Young N.D."/>
            <person name="Debelle F."/>
            <person name="Oldroyd G.E."/>
            <person name="Geurts R."/>
            <person name="Cannon S.B."/>
            <person name="Udvardi M.K."/>
            <person name="Benedito V.A."/>
            <person name="Mayer K.F."/>
            <person name="Gouzy J."/>
            <person name="Schoof H."/>
            <person name="Van de Peer Y."/>
            <person name="Proost S."/>
            <person name="Cook D.R."/>
            <person name="Meyers B.C."/>
            <person name="Spannagl M."/>
            <person name="Cheung F."/>
            <person name="De Mita S."/>
            <person name="Krishnakumar V."/>
            <person name="Gundlach H."/>
            <person name="Zhou S."/>
            <person name="Mudge J."/>
            <person name="Bharti A.K."/>
            <person name="Murray J.D."/>
            <person name="Naoumkina M.A."/>
            <person name="Rosen B."/>
            <person name="Silverstein K.A."/>
            <person name="Tang H."/>
            <person name="Rombauts S."/>
            <person name="Zhao P.X."/>
            <person name="Zhou P."/>
            <person name="Barbe V."/>
            <person name="Bardou P."/>
            <person name="Bechner M."/>
            <person name="Bellec A."/>
            <person name="Berger A."/>
            <person name="Berges H."/>
            <person name="Bidwell S."/>
            <person name="Bisseling T."/>
            <person name="Choisne N."/>
            <person name="Couloux A."/>
            <person name="Denny R."/>
            <person name="Deshpande S."/>
            <person name="Dai X."/>
            <person name="Doyle J.J."/>
            <person name="Dudez A.M."/>
            <person name="Farmer A.D."/>
            <person name="Fouteau S."/>
            <person name="Franken C."/>
            <person name="Gibelin C."/>
            <person name="Gish J."/>
            <person name="Goldstein S."/>
            <person name="Gonzalez A.J."/>
            <person name="Green P.J."/>
            <person name="Hallab A."/>
            <person name="Hartog M."/>
            <person name="Hua A."/>
            <person name="Humphray S.J."/>
            <person name="Jeong D.H."/>
            <person name="Jing Y."/>
            <person name="Jocker A."/>
            <person name="Kenton S.M."/>
            <person name="Kim D.J."/>
            <person name="Klee K."/>
            <person name="Lai H."/>
            <person name="Lang C."/>
            <person name="Lin S."/>
            <person name="Macmil S.L."/>
            <person name="Magdelenat G."/>
            <person name="Matthews L."/>
            <person name="McCorrison J."/>
            <person name="Monaghan E.L."/>
            <person name="Mun J.H."/>
            <person name="Najar F.Z."/>
            <person name="Nicholson C."/>
            <person name="Noirot C."/>
            <person name="O'Bleness M."/>
            <person name="Paule C.R."/>
            <person name="Poulain J."/>
            <person name="Prion F."/>
            <person name="Qin B."/>
            <person name="Qu C."/>
            <person name="Retzel E.F."/>
            <person name="Riddle C."/>
            <person name="Sallet E."/>
            <person name="Samain S."/>
            <person name="Samson N."/>
            <person name="Sanders I."/>
            <person name="Saurat O."/>
            <person name="Scarpelli C."/>
            <person name="Schiex T."/>
            <person name="Segurens B."/>
            <person name="Severin A.J."/>
            <person name="Sherrier D.J."/>
            <person name="Shi R."/>
            <person name="Sims S."/>
            <person name="Singer S.R."/>
            <person name="Sinharoy S."/>
            <person name="Sterck L."/>
            <person name="Viollet A."/>
            <person name="Wang B.B."/>
            <person name="Wang K."/>
            <person name="Wang M."/>
            <person name="Wang X."/>
            <person name="Warfsmann J."/>
            <person name="Weissenbach J."/>
            <person name="White D.D."/>
            <person name="White J.D."/>
            <person name="Wiley G.B."/>
            <person name="Wincker P."/>
            <person name="Xing Y."/>
            <person name="Yang L."/>
            <person name="Yao Z."/>
            <person name="Ying F."/>
            <person name="Zhai J."/>
            <person name="Zhou L."/>
            <person name="Zuber A."/>
            <person name="Denarie J."/>
            <person name="Dixon R.A."/>
            <person name="May G.D."/>
            <person name="Schwartz D.C."/>
            <person name="Rogers J."/>
            <person name="Quetier F."/>
            <person name="Town C.D."/>
            <person name="Roe B.A."/>
        </authorList>
    </citation>
    <scope>NUCLEOTIDE SEQUENCE [LARGE SCALE GENOMIC DNA]</scope>
    <source>
        <strain evidence="1">A17</strain>
        <strain evidence="2 3">cv. Jemalong A17</strain>
    </source>
</reference>
<sequence length="82" mass="9320">MTATIMYSISIQWNNVVHKGIPYKFYHGHDECIAGVSALCDDFKPRGKKNCACDTCTFVQANIPFKQREDDRSRGCFLSSPR</sequence>
<reference evidence="1 3" key="2">
    <citation type="journal article" date="2014" name="BMC Genomics">
        <title>An improved genome release (version Mt4.0) for the model legume Medicago truncatula.</title>
        <authorList>
            <person name="Tang H."/>
            <person name="Krishnakumar V."/>
            <person name="Bidwell S."/>
            <person name="Rosen B."/>
            <person name="Chan A."/>
            <person name="Zhou S."/>
            <person name="Gentzbittel L."/>
            <person name="Childs K.L."/>
            <person name="Yandell M."/>
            <person name="Gundlach H."/>
            <person name="Mayer K.F."/>
            <person name="Schwartz D.C."/>
            <person name="Town C.D."/>
        </authorList>
    </citation>
    <scope>GENOME REANNOTATION</scope>
    <source>
        <strain evidence="1">A17</strain>
        <strain evidence="2 3">cv. Jemalong A17</strain>
    </source>
</reference>
<evidence type="ECO:0000313" key="2">
    <source>
        <dbReference type="EnsemblPlants" id="KEH39638"/>
    </source>
</evidence>
<dbReference type="Proteomes" id="UP000002051">
    <property type="component" value="Chromosome 2"/>
</dbReference>
<protein>
    <submittedName>
        <fullName evidence="1 2">Uncharacterized protein</fullName>
    </submittedName>
</protein>
<organism evidence="1 3">
    <name type="scientific">Medicago truncatula</name>
    <name type="common">Barrel medic</name>
    <name type="synonym">Medicago tribuloides</name>
    <dbReference type="NCBI Taxonomy" id="3880"/>
    <lineage>
        <taxon>Eukaryota</taxon>
        <taxon>Viridiplantae</taxon>
        <taxon>Streptophyta</taxon>
        <taxon>Embryophyta</taxon>
        <taxon>Tracheophyta</taxon>
        <taxon>Spermatophyta</taxon>
        <taxon>Magnoliopsida</taxon>
        <taxon>eudicotyledons</taxon>
        <taxon>Gunneridae</taxon>
        <taxon>Pentapetalae</taxon>
        <taxon>rosids</taxon>
        <taxon>fabids</taxon>
        <taxon>Fabales</taxon>
        <taxon>Fabaceae</taxon>
        <taxon>Papilionoideae</taxon>
        <taxon>50 kb inversion clade</taxon>
        <taxon>NPAAA clade</taxon>
        <taxon>Hologalegina</taxon>
        <taxon>IRL clade</taxon>
        <taxon>Trifolieae</taxon>
        <taxon>Medicago</taxon>
    </lineage>
</organism>
<dbReference type="AlphaFoldDB" id="A0A072VDV9"/>
<evidence type="ECO:0000313" key="1">
    <source>
        <dbReference type="EMBL" id="KEH39638.1"/>
    </source>
</evidence>
<dbReference type="HOGENOM" id="CLU_2561733_0_0_1"/>
<dbReference type="EnsemblPlants" id="KEH39638">
    <property type="protein sequence ID" value="KEH39638"/>
    <property type="gene ID" value="MTR_2g105040"/>
</dbReference>
<evidence type="ECO:0000313" key="3">
    <source>
        <dbReference type="Proteomes" id="UP000002051"/>
    </source>
</evidence>
<reference evidence="2" key="3">
    <citation type="submission" date="2015-04" db="UniProtKB">
        <authorList>
            <consortium name="EnsemblPlants"/>
        </authorList>
    </citation>
    <scope>IDENTIFICATION</scope>
    <source>
        <strain evidence="2">cv. Jemalong A17</strain>
    </source>
</reference>